<dbReference type="RefSeq" id="WP_313793022.1">
    <property type="nucleotide sequence ID" value="NZ_CP102453.1"/>
</dbReference>
<evidence type="ECO:0000313" key="4">
    <source>
        <dbReference type="Proteomes" id="UP001315967"/>
    </source>
</evidence>
<evidence type="ECO:0000259" key="2">
    <source>
        <dbReference type="Pfam" id="PF20906"/>
    </source>
</evidence>
<dbReference type="Pfam" id="PF20906">
    <property type="entry name" value="S-Me-THD_C"/>
    <property type="match status" value="1"/>
</dbReference>
<feature type="domain" description="S-Me-THD N-terminal" evidence="1">
    <location>
        <begin position="8"/>
        <end position="163"/>
    </location>
</feature>
<dbReference type="EMBL" id="CP102453">
    <property type="protein sequence ID" value="UUX33520.1"/>
    <property type="molecule type" value="Genomic_DNA"/>
</dbReference>
<gene>
    <name evidence="3" type="ORF">NRE15_11525</name>
</gene>
<evidence type="ECO:0000259" key="1">
    <source>
        <dbReference type="Pfam" id="PF06032"/>
    </source>
</evidence>
<organism evidence="3 4">
    <name type="scientific">Fundicoccus culcitae</name>
    <dbReference type="NCBI Taxonomy" id="2969821"/>
    <lineage>
        <taxon>Bacteria</taxon>
        <taxon>Bacillati</taxon>
        <taxon>Bacillota</taxon>
        <taxon>Bacilli</taxon>
        <taxon>Lactobacillales</taxon>
        <taxon>Aerococcaceae</taxon>
        <taxon>Fundicoccus</taxon>
    </lineage>
</organism>
<feature type="domain" description="S-Me-THD-like C-terminal" evidence="2">
    <location>
        <begin position="167"/>
        <end position="350"/>
    </location>
</feature>
<dbReference type="Proteomes" id="UP001315967">
    <property type="component" value="Chromosome"/>
</dbReference>
<dbReference type="InterPro" id="IPR048350">
    <property type="entry name" value="S-Me-THD-like_C"/>
</dbReference>
<proteinExistence type="predicted"/>
<dbReference type="InterPro" id="IPR027479">
    <property type="entry name" value="S-Me-THD_N_sf"/>
</dbReference>
<reference evidence="3 4" key="1">
    <citation type="submission" date="2022-08" db="EMBL/GenBank/DDBJ databases">
        <title>Aerococcaceae sp. nov isolated from spoiled eye mask.</title>
        <authorList>
            <person name="Zhou G."/>
            <person name="Xie X.-B."/>
            <person name="Shi Q.-S."/>
            <person name="Wang Y.-S."/>
            <person name="Wen X."/>
            <person name="Peng H."/>
            <person name="Yang X.-J."/>
            <person name="Tao H.-B."/>
            <person name="Huang X.-M."/>
        </authorList>
    </citation>
    <scope>NUCLEOTIDE SEQUENCE [LARGE SCALE GENOMIC DNA]</scope>
    <source>
        <strain evidence="4">DM20194951</strain>
    </source>
</reference>
<dbReference type="InterPro" id="IPR010318">
    <property type="entry name" value="S-Me-THD_N"/>
</dbReference>
<name>A0ABY5P4I6_9LACT</name>
<dbReference type="Pfam" id="PF06032">
    <property type="entry name" value="S-Me-THD_N"/>
    <property type="match status" value="1"/>
</dbReference>
<keyword evidence="4" id="KW-1185">Reference proteome</keyword>
<sequence length="358" mass="38694">MRLIGKDEIEKIAIGAAILGTGGGGDPFIGKLMALQAVEKYGPIKLLSPDELNDDDFIVPSAMMGAPTVMVEKVPSGEESIEAFQILGNYFEKEITATMPIEAGGVNSLIPFALAATLGIPVVDADGMGRAFPELQMVTFYLDGINASPMVLADEKRNTTLVKAIDGMWTEKIARPITMAAGGSIMNAIYPMTGKQVKDSSIHHSLTLEEKLGDIILNSKHPIDELKAELHAIELFNGKLVDVSRHTDGGFVRGKVIFEGINDYAGSKSELEFQNENLICLVDGKPKCITPDLISVLDAETGMPITTEGLKFGMRCIVIGMPADNKWRTEAGIKAVGPRYFGYDMDFVPLEELNKEEA</sequence>
<dbReference type="Gene3D" id="3.40.1610.10">
    <property type="entry name" value="CV3147-like domain"/>
    <property type="match status" value="1"/>
</dbReference>
<protein>
    <submittedName>
        <fullName evidence="3">DUF917 domain-containing protein</fullName>
    </submittedName>
</protein>
<evidence type="ECO:0000313" key="3">
    <source>
        <dbReference type="EMBL" id="UUX33520.1"/>
    </source>
</evidence>
<dbReference type="SUPFAM" id="SSF160991">
    <property type="entry name" value="CV3147-like"/>
    <property type="match status" value="1"/>
</dbReference>
<dbReference type="Gene3D" id="2.40.390.10">
    <property type="entry name" value="CV3147-like"/>
    <property type="match status" value="1"/>
</dbReference>
<dbReference type="InterPro" id="IPR024071">
    <property type="entry name" value="S-Me-THD_C_sf"/>
</dbReference>
<accession>A0ABY5P4I6</accession>